<reference evidence="3" key="1">
    <citation type="journal article" date="2019" name="Int. J. Syst. Evol. Microbiol.">
        <title>The Global Catalogue of Microorganisms (GCM) 10K type strain sequencing project: providing services to taxonomists for standard genome sequencing and annotation.</title>
        <authorList>
            <consortium name="The Broad Institute Genomics Platform"/>
            <consortium name="The Broad Institute Genome Sequencing Center for Infectious Disease"/>
            <person name="Wu L."/>
            <person name="Ma J."/>
        </authorList>
    </citation>
    <scope>NUCLEOTIDE SEQUENCE [LARGE SCALE GENOMIC DNA]</scope>
    <source>
        <strain evidence="3">CGMCC 4.7645</strain>
    </source>
</reference>
<accession>A0ABW5FRT8</accession>
<feature type="transmembrane region" description="Helical" evidence="1">
    <location>
        <begin position="72"/>
        <end position="92"/>
    </location>
</feature>
<feature type="transmembrane region" description="Helical" evidence="1">
    <location>
        <begin position="189"/>
        <end position="212"/>
    </location>
</feature>
<feature type="transmembrane region" description="Helical" evidence="1">
    <location>
        <begin position="104"/>
        <end position="121"/>
    </location>
</feature>
<dbReference type="Proteomes" id="UP001597417">
    <property type="component" value="Unassembled WGS sequence"/>
</dbReference>
<feature type="transmembrane region" description="Helical" evidence="1">
    <location>
        <begin position="164"/>
        <end position="183"/>
    </location>
</feature>
<evidence type="ECO:0000313" key="3">
    <source>
        <dbReference type="Proteomes" id="UP001597417"/>
    </source>
</evidence>
<evidence type="ECO:0000313" key="2">
    <source>
        <dbReference type="EMBL" id="MFD2417708.1"/>
    </source>
</evidence>
<keyword evidence="1" id="KW-0472">Membrane</keyword>
<proteinExistence type="predicted"/>
<dbReference type="RefSeq" id="WP_378265677.1">
    <property type="nucleotide sequence ID" value="NZ_JBHUKR010000007.1"/>
</dbReference>
<sequence>MTVDVTAPKNTTSTKNPLVQGLTPLVLDVALPVGTYYLLSLGFGLNDLVSLGFGSAIPAVRTIWGVVAQRRLNPLAALMLVVNVAGLLLSLLSGDPRLMLAKESGVSSVIGVVMLASVAMGRPIMSSVLRPLFGGGDPARLAVWDRLSATSPAFRRAEHTYTTIWGVVLLLECAVRIVGVYTLPVHTMVWLGTVILVTALALAFRLSFALAVKPMKTLFLAERAAG</sequence>
<keyword evidence="1" id="KW-1133">Transmembrane helix</keyword>
<keyword evidence="3" id="KW-1185">Reference proteome</keyword>
<organism evidence="2 3">
    <name type="scientific">Amycolatopsis pigmentata</name>
    <dbReference type="NCBI Taxonomy" id="450801"/>
    <lineage>
        <taxon>Bacteria</taxon>
        <taxon>Bacillati</taxon>
        <taxon>Actinomycetota</taxon>
        <taxon>Actinomycetes</taxon>
        <taxon>Pseudonocardiales</taxon>
        <taxon>Pseudonocardiaceae</taxon>
        <taxon>Amycolatopsis</taxon>
    </lineage>
</organism>
<dbReference type="NCBIfam" id="NF041646">
    <property type="entry name" value="VC0807_fam"/>
    <property type="match status" value="1"/>
</dbReference>
<keyword evidence="1" id="KW-0812">Transmembrane</keyword>
<name>A0ABW5FRT8_9PSEU</name>
<dbReference type="EMBL" id="JBHUKR010000007">
    <property type="protein sequence ID" value="MFD2417708.1"/>
    <property type="molecule type" value="Genomic_DNA"/>
</dbReference>
<protein>
    <submittedName>
        <fullName evidence="2">VC0807 family protein</fullName>
    </submittedName>
</protein>
<evidence type="ECO:0000256" key="1">
    <source>
        <dbReference type="SAM" id="Phobius"/>
    </source>
</evidence>
<gene>
    <name evidence="2" type="ORF">ACFSXZ_15385</name>
</gene>
<comment type="caution">
    <text evidence="2">The sequence shown here is derived from an EMBL/GenBank/DDBJ whole genome shotgun (WGS) entry which is preliminary data.</text>
</comment>